<dbReference type="Gramene" id="C.cajan_23760.t">
    <property type="protein sequence ID" value="C.cajan_23760.t.cds1"/>
    <property type="gene ID" value="C.cajan_23760"/>
</dbReference>
<evidence type="ECO:0008006" key="3">
    <source>
        <dbReference type="Google" id="ProtNLM"/>
    </source>
</evidence>
<dbReference type="Pfam" id="PF14223">
    <property type="entry name" value="Retrotran_gag_2"/>
    <property type="match status" value="1"/>
</dbReference>
<protein>
    <recommendedName>
        <fullName evidence="3">Retrovirus-related Pol polyprotein from transposon TNT 1-94</fullName>
    </recommendedName>
</protein>
<dbReference type="AlphaFoldDB" id="A0A151SFI7"/>
<evidence type="ECO:0000313" key="2">
    <source>
        <dbReference type="Proteomes" id="UP000075243"/>
    </source>
</evidence>
<name>A0A151SFI7_CAJCA</name>
<sequence length="66" mass="7607">MENSEIVAKYITRVQTIVNTMKGLGEKLVELLVIEKVLFTLPIKFDHIIVVIEKLKNLKELSLKEL</sequence>
<dbReference type="Proteomes" id="UP000075243">
    <property type="component" value="Unassembled WGS sequence"/>
</dbReference>
<organism evidence="1 2">
    <name type="scientific">Cajanus cajan</name>
    <name type="common">Pigeon pea</name>
    <name type="synonym">Cajanus indicus</name>
    <dbReference type="NCBI Taxonomy" id="3821"/>
    <lineage>
        <taxon>Eukaryota</taxon>
        <taxon>Viridiplantae</taxon>
        <taxon>Streptophyta</taxon>
        <taxon>Embryophyta</taxon>
        <taxon>Tracheophyta</taxon>
        <taxon>Spermatophyta</taxon>
        <taxon>Magnoliopsida</taxon>
        <taxon>eudicotyledons</taxon>
        <taxon>Gunneridae</taxon>
        <taxon>Pentapetalae</taxon>
        <taxon>rosids</taxon>
        <taxon>fabids</taxon>
        <taxon>Fabales</taxon>
        <taxon>Fabaceae</taxon>
        <taxon>Papilionoideae</taxon>
        <taxon>50 kb inversion clade</taxon>
        <taxon>NPAAA clade</taxon>
        <taxon>indigoferoid/millettioid clade</taxon>
        <taxon>Phaseoleae</taxon>
        <taxon>Cajanus</taxon>
    </lineage>
</organism>
<evidence type="ECO:0000313" key="1">
    <source>
        <dbReference type="EMBL" id="KYP53555.1"/>
    </source>
</evidence>
<reference evidence="1" key="1">
    <citation type="journal article" date="2012" name="Nat. Biotechnol.">
        <title>Draft genome sequence of pigeonpea (Cajanus cajan), an orphan legume crop of resource-poor farmers.</title>
        <authorList>
            <person name="Varshney R.K."/>
            <person name="Chen W."/>
            <person name="Li Y."/>
            <person name="Bharti A.K."/>
            <person name="Saxena R.K."/>
            <person name="Schlueter J.A."/>
            <person name="Donoghue M.T."/>
            <person name="Azam S."/>
            <person name="Fan G."/>
            <person name="Whaley A.M."/>
            <person name="Farmer A.D."/>
            <person name="Sheridan J."/>
            <person name="Iwata A."/>
            <person name="Tuteja R."/>
            <person name="Penmetsa R.V."/>
            <person name="Wu W."/>
            <person name="Upadhyaya H.D."/>
            <person name="Yang S.P."/>
            <person name="Shah T."/>
            <person name="Saxena K.B."/>
            <person name="Michael T."/>
            <person name="McCombie W.R."/>
            <person name="Yang B."/>
            <person name="Zhang G."/>
            <person name="Yang H."/>
            <person name="Wang J."/>
            <person name="Spillane C."/>
            <person name="Cook D.R."/>
            <person name="May G.D."/>
            <person name="Xu X."/>
            <person name="Jackson S.A."/>
        </authorList>
    </citation>
    <scope>NUCLEOTIDE SEQUENCE [LARGE SCALE GENOMIC DNA]</scope>
</reference>
<proteinExistence type="predicted"/>
<accession>A0A151SFI7</accession>
<keyword evidence="2" id="KW-1185">Reference proteome</keyword>
<dbReference type="EMBL" id="KQ483412">
    <property type="protein sequence ID" value="KYP53555.1"/>
    <property type="molecule type" value="Genomic_DNA"/>
</dbReference>
<gene>
    <name evidence="1" type="ORF">KK1_024448</name>
</gene>